<evidence type="ECO:0000313" key="1">
    <source>
        <dbReference type="EMBL" id="APG03261.1"/>
    </source>
</evidence>
<dbReference type="KEGG" id="lrz:BJI69_04610"/>
<dbReference type="RefSeq" id="WP_046969172.1">
    <property type="nucleotide sequence ID" value="NZ_CP017480.1"/>
</dbReference>
<dbReference type="Gene3D" id="2.60.40.2970">
    <property type="match status" value="1"/>
</dbReference>
<sequence>MPLPWFLELLSLPPHADERAVRRAYATRVKLIDPATDPAAFARLREAYEAARAWAADEEHGLDHDAAAAPPPVLTEPVPSVDTPSADSTAQPYAAINPQEQAVRLVDRLTTRIASGEAADIRDELDACTAELRLQYIDAPGIFEDVFIDRLARGLFDKRPYVFTLAMEHFHWQEIGHLAALGPKGMWIEAVESQRMAWNSLPPLLRANRLSLIAAADAAKGNLSTALVRRWFEVRDDFHRFPAYLGLYLTMPQQHAWATSYDALPATERQALEAPAKTPRWRWPTRESIRRAWGFFFIAFVGGLIYLLESAATIPRSTPPTPTPVPAAVHNAETSDLEVTLSEPSGSAEQDKGWIVVTLTNRGRVTLYLRKMLTPPMTPGEHLARPLFTVHDFRGHPAAFARGVEPIDPDDARDAATFYRRLEPGQSISNRVDLGSDYDLDPRFNYWVGYRQPVARTYRVDADGTIHDDDVYVDSNRLMVRAVAPHADRALPPR</sequence>
<evidence type="ECO:0000313" key="2">
    <source>
        <dbReference type="Proteomes" id="UP000182987"/>
    </source>
</evidence>
<gene>
    <name evidence="1" type="ORF">BJI69_04610</name>
</gene>
<dbReference type="OrthoDB" id="9816462at2"/>
<dbReference type="AlphaFoldDB" id="A0A0G9H3K3"/>
<accession>A0A0G9H3K3</accession>
<dbReference type="EMBL" id="CP017480">
    <property type="protein sequence ID" value="APG03261.1"/>
    <property type="molecule type" value="Genomic_DNA"/>
</dbReference>
<organism evidence="1 2">
    <name type="scientific">Luteibacter rhizovicinus DSM 16549</name>
    <dbReference type="NCBI Taxonomy" id="1440763"/>
    <lineage>
        <taxon>Bacteria</taxon>
        <taxon>Pseudomonadati</taxon>
        <taxon>Pseudomonadota</taxon>
        <taxon>Gammaproteobacteria</taxon>
        <taxon>Lysobacterales</taxon>
        <taxon>Rhodanobacteraceae</taxon>
        <taxon>Luteibacter</taxon>
    </lineage>
</organism>
<keyword evidence="2" id="KW-1185">Reference proteome</keyword>
<reference evidence="2" key="1">
    <citation type="submission" date="2016-09" db="EMBL/GenBank/DDBJ databases">
        <authorList>
            <person name="Lysoe E."/>
        </authorList>
    </citation>
    <scope>NUCLEOTIDE SEQUENCE [LARGE SCALE GENOMIC DNA]</scope>
    <source>
        <strain evidence="2">LJ96T</strain>
    </source>
</reference>
<proteinExistence type="predicted"/>
<dbReference type="Proteomes" id="UP000182987">
    <property type="component" value="Chromosome"/>
</dbReference>
<name>A0A0G9H3K3_9GAMM</name>
<protein>
    <submittedName>
        <fullName evidence="1">Uncharacterized protein</fullName>
    </submittedName>
</protein>
<dbReference type="STRING" id="1440763.BJI69_04610"/>
<dbReference type="PATRIC" id="fig|1440763.5.peg.3765"/>